<keyword evidence="1" id="KW-0812">Transmembrane</keyword>
<gene>
    <name evidence="2" type="ORF">EU509_00130</name>
</gene>
<proteinExistence type="predicted"/>
<keyword evidence="1" id="KW-1133">Transmembrane helix</keyword>
<name>A0ABQ6RNJ2_9GAMM</name>
<protein>
    <recommendedName>
        <fullName evidence="4">SMODS and SLOG-associating 2TM effector domain-containing protein</fullName>
    </recommendedName>
</protein>
<comment type="caution">
    <text evidence="2">The sequence shown here is derived from an EMBL/GenBank/DDBJ whole genome shotgun (WGS) entry which is preliminary data.</text>
</comment>
<evidence type="ECO:0000313" key="3">
    <source>
        <dbReference type="Proteomes" id="UP000322915"/>
    </source>
</evidence>
<dbReference type="RefSeq" id="WP_149618233.1">
    <property type="nucleotide sequence ID" value="NZ_SEUJ01000020.1"/>
</dbReference>
<feature type="transmembrane region" description="Helical" evidence="1">
    <location>
        <begin position="67"/>
        <end position="83"/>
    </location>
</feature>
<dbReference type="Proteomes" id="UP000322915">
    <property type="component" value="Unassembled WGS sequence"/>
</dbReference>
<sequence length="201" mass="23192">MLDMGMLLKKEYKIILLSQGKVRDLALDKDSPVFNFFIEFIAYIIAASLVLVIGFIVAVVFKDFTHLGRAGAVITLIAISMAYKDFYLDLRNMSFEETVKFLGKEKLFEIWASGFIHKKKDELESIKSGFNEKDAIEFLENLKDYESGELEGLDKEGFIKAWLKEMFDIWSKKLRGWEFTMLKTGTVLWAFSDLINIPLGW</sequence>
<keyword evidence="3" id="KW-1185">Reference proteome</keyword>
<keyword evidence="1" id="KW-0472">Membrane</keyword>
<feature type="transmembrane region" description="Helical" evidence="1">
    <location>
        <begin position="33"/>
        <end position="61"/>
    </location>
</feature>
<dbReference type="EMBL" id="SEUJ01000020">
    <property type="protein sequence ID" value="KAA1166837.1"/>
    <property type="molecule type" value="Genomic_DNA"/>
</dbReference>
<reference evidence="2 3" key="1">
    <citation type="submission" date="2019-01" db="EMBL/GenBank/DDBJ databases">
        <title>Genome sequences of marine Pseudoalteromonas species.</title>
        <authorList>
            <person name="Boraston A.B."/>
            <person name="Hehemann J.-H."/>
            <person name="Vickers C.J."/>
            <person name="Salama-Alber O."/>
            <person name="Abe K."/>
            <person name="Hettle A.J."/>
        </authorList>
    </citation>
    <scope>NUCLEOTIDE SEQUENCE [LARGE SCALE GENOMIC DNA]</scope>
    <source>
        <strain evidence="2 3">PS47</strain>
    </source>
</reference>
<evidence type="ECO:0000313" key="2">
    <source>
        <dbReference type="EMBL" id="KAA1166837.1"/>
    </source>
</evidence>
<accession>A0ABQ6RNJ2</accession>
<evidence type="ECO:0000256" key="1">
    <source>
        <dbReference type="SAM" id="Phobius"/>
    </source>
</evidence>
<organism evidence="2 3">
    <name type="scientific">Pseudoalteromonas fuliginea</name>
    <dbReference type="NCBI Taxonomy" id="1872678"/>
    <lineage>
        <taxon>Bacteria</taxon>
        <taxon>Pseudomonadati</taxon>
        <taxon>Pseudomonadota</taxon>
        <taxon>Gammaproteobacteria</taxon>
        <taxon>Alteromonadales</taxon>
        <taxon>Pseudoalteromonadaceae</taxon>
        <taxon>Pseudoalteromonas</taxon>
    </lineage>
</organism>
<evidence type="ECO:0008006" key="4">
    <source>
        <dbReference type="Google" id="ProtNLM"/>
    </source>
</evidence>